<dbReference type="EMBL" id="NXIG01000015">
    <property type="protein sequence ID" value="RXI29011.1"/>
    <property type="molecule type" value="Genomic_DNA"/>
</dbReference>
<sequence length="453" mass="53472">MFVCLNDLVDTLKLQFYCSDVEKDKLHFNLHVSHYMDLKNEAMTIKSDDPQQRYKMTSIDKIKFRVMATTQKGFNVVLQNGDFTLSLRKIDDKNHNPVVKAEFRAEFLLRCGYQKAINIVVETVEEMLKNYFIKVSEIHLAKDVQKYNFSMLDFYRLKTLKRNKEIFNQDTNIYYSGLKFTGFSVGKGAEMLRIYNKTHEIDKNKNKAFVKYLSWDYNPSYDETLPVWRIEFQLRREKLKQLYSSWGMVESLQSLLKSIGSLWDYLINTFVLKDLSIKECQEIQAGYRFKGDELLILNADTVKKRFQRANLSPLWSFISTFKGNIVEKLQKIKDIKKPASMYVKNAFKAVLSTFIKLKRGVFNSYELTEILIEADKELQQKKKINIVDNARLKTLDYCSRAKDYYNHTGIDEIQYNNYSQQLRKNLMDTFVLIDGKESTIQTFKEFNKRLKIA</sequence>
<evidence type="ECO:0000313" key="2">
    <source>
        <dbReference type="EMBL" id="RXI29011.1"/>
    </source>
</evidence>
<evidence type="ECO:0008006" key="5">
    <source>
        <dbReference type="Google" id="ProtNLM"/>
    </source>
</evidence>
<gene>
    <name evidence="1" type="ORF">AELL_1461</name>
    <name evidence="2" type="ORF">CP962_12385</name>
</gene>
<reference evidence="2 4" key="1">
    <citation type="submission" date="2017-09" db="EMBL/GenBank/DDBJ databases">
        <title>Genomics of the genus Arcobacter.</title>
        <authorList>
            <person name="Perez-Cataluna A."/>
            <person name="Figueras M.J."/>
            <person name="Salas-Masso N."/>
        </authorList>
    </citation>
    <scope>NUCLEOTIDE SEQUENCE [LARGE SCALE GENOMIC DNA]</scope>
    <source>
        <strain evidence="2 4">CECT 7837</strain>
    </source>
</reference>
<protein>
    <recommendedName>
        <fullName evidence="5">Replication initiation protein</fullName>
    </recommendedName>
</protein>
<dbReference type="Proteomes" id="UP000290588">
    <property type="component" value="Unassembled WGS sequence"/>
</dbReference>
<name>A0A347U8E5_9BACT</name>
<accession>A0A347U8E5</accession>
<evidence type="ECO:0000313" key="3">
    <source>
        <dbReference type="Proteomes" id="UP000262582"/>
    </source>
</evidence>
<evidence type="ECO:0000313" key="1">
    <source>
        <dbReference type="EMBL" id="AXX95123.1"/>
    </source>
</evidence>
<organism evidence="2 4">
    <name type="scientific">Arcobacter ellisii</name>
    <dbReference type="NCBI Taxonomy" id="913109"/>
    <lineage>
        <taxon>Bacteria</taxon>
        <taxon>Pseudomonadati</taxon>
        <taxon>Campylobacterota</taxon>
        <taxon>Epsilonproteobacteria</taxon>
        <taxon>Campylobacterales</taxon>
        <taxon>Arcobacteraceae</taxon>
        <taxon>Arcobacter</taxon>
    </lineage>
</organism>
<dbReference type="OrthoDB" id="5396022at2"/>
<dbReference type="RefSeq" id="WP_118917310.1">
    <property type="nucleotide sequence ID" value="NZ_CP032097.1"/>
</dbReference>
<dbReference type="EMBL" id="CP032097">
    <property type="protein sequence ID" value="AXX95123.1"/>
    <property type="molecule type" value="Genomic_DNA"/>
</dbReference>
<evidence type="ECO:0000313" key="4">
    <source>
        <dbReference type="Proteomes" id="UP000290588"/>
    </source>
</evidence>
<reference evidence="1 3" key="2">
    <citation type="submission" date="2018-08" db="EMBL/GenBank/DDBJ databases">
        <title>Complete genome of the Arcobacter ellisii type strain LMG 26155.</title>
        <authorList>
            <person name="Miller W.G."/>
            <person name="Yee E."/>
            <person name="Bono J.L."/>
        </authorList>
    </citation>
    <scope>NUCLEOTIDE SEQUENCE [LARGE SCALE GENOMIC DNA]</scope>
    <source>
        <strain evidence="1 3">LMG 26155</strain>
    </source>
</reference>
<dbReference type="AlphaFoldDB" id="A0A347U8E5"/>
<dbReference type="Proteomes" id="UP000262582">
    <property type="component" value="Chromosome"/>
</dbReference>
<keyword evidence="3" id="KW-1185">Reference proteome</keyword>
<dbReference type="KEGG" id="aell:AELL_1461"/>
<proteinExistence type="predicted"/>